<dbReference type="EMBL" id="UXSR01000326">
    <property type="protein sequence ID" value="VDD76147.1"/>
    <property type="molecule type" value="Genomic_DNA"/>
</dbReference>
<feature type="compositionally biased region" description="Pro residues" evidence="1">
    <location>
        <begin position="145"/>
        <end position="166"/>
    </location>
</feature>
<accession>A0A0R3U5Y0</accession>
<keyword evidence="2" id="KW-1133">Transmembrane helix</keyword>
<dbReference type="AlphaFoldDB" id="A0A0R3U5Y0"/>
<gene>
    <name evidence="3" type="ORF">MCOS_LOCUS2150</name>
</gene>
<feature type="region of interest" description="Disordered" evidence="1">
    <location>
        <begin position="129"/>
        <end position="175"/>
    </location>
</feature>
<proteinExistence type="predicted"/>
<keyword evidence="2" id="KW-0812">Transmembrane</keyword>
<reference evidence="3 4" key="1">
    <citation type="submission" date="2018-10" db="EMBL/GenBank/DDBJ databases">
        <authorList>
            <consortium name="Pathogen Informatics"/>
        </authorList>
    </citation>
    <scope>NUCLEOTIDE SEQUENCE [LARGE SCALE GENOMIC DNA]</scope>
</reference>
<keyword evidence="4" id="KW-1185">Reference proteome</keyword>
<protein>
    <submittedName>
        <fullName evidence="3 5">Uncharacterized protein</fullName>
    </submittedName>
</protein>
<reference evidence="5" key="2">
    <citation type="submission" date="2019-11" db="UniProtKB">
        <authorList>
            <consortium name="WormBaseParasite"/>
        </authorList>
    </citation>
    <scope>IDENTIFICATION</scope>
</reference>
<feature type="transmembrane region" description="Helical" evidence="2">
    <location>
        <begin position="80"/>
        <end position="104"/>
    </location>
</feature>
<evidence type="ECO:0000256" key="2">
    <source>
        <dbReference type="SAM" id="Phobius"/>
    </source>
</evidence>
<sequence length="175" mass="18500">MASTPQHTVVIQAAPQPIAVRPEVGCCHKASLCCCRCYLGVSVFLSVSLFVAGGVLAYVYRGDIRGDPVYENRVMWGYVGVALLGVGTIMLIIAIINASCVCCLTPNKRIVQPNAFTVAQQPQVCVPPPRPPPPGVASPAAQMPSIPPTCPPEAKAPPLDSAPPPYKTVEEFKGY</sequence>
<dbReference type="WBParaSite" id="MCU_007853-RA">
    <property type="protein sequence ID" value="MCU_007853-RA"/>
    <property type="gene ID" value="MCU_007853"/>
</dbReference>
<feature type="transmembrane region" description="Helical" evidence="2">
    <location>
        <begin position="38"/>
        <end position="60"/>
    </location>
</feature>
<organism evidence="5">
    <name type="scientific">Mesocestoides corti</name>
    <name type="common">Flatworm</name>
    <dbReference type="NCBI Taxonomy" id="53468"/>
    <lineage>
        <taxon>Eukaryota</taxon>
        <taxon>Metazoa</taxon>
        <taxon>Spiralia</taxon>
        <taxon>Lophotrochozoa</taxon>
        <taxon>Platyhelminthes</taxon>
        <taxon>Cestoda</taxon>
        <taxon>Eucestoda</taxon>
        <taxon>Cyclophyllidea</taxon>
        <taxon>Mesocestoididae</taxon>
        <taxon>Mesocestoides</taxon>
    </lineage>
</organism>
<evidence type="ECO:0000256" key="1">
    <source>
        <dbReference type="SAM" id="MobiDB-lite"/>
    </source>
</evidence>
<name>A0A0R3U5Y0_MESCO</name>
<keyword evidence="2" id="KW-0472">Membrane</keyword>
<evidence type="ECO:0000313" key="4">
    <source>
        <dbReference type="Proteomes" id="UP000267029"/>
    </source>
</evidence>
<dbReference type="Proteomes" id="UP000267029">
    <property type="component" value="Unassembled WGS sequence"/>
</dbReference>
<evidence type="ECO:0000313" key="5">
    <source>
        <dbReference type="WBParaSite" id="MCU_007853-RA"/>
    </source>
</evidence>
<evidence type="ECO:0000313" key="3">
    <source>
        <dbReference type="EMBL" id="VDD76147.1"/>
    </source>
</evidence>